<evidence type="ECO:0000313" key="11">
    <source>
        <dbReference type="EMBL" id="ANU27119.1"/>
    </source>
</evidence>
<dbReference type="GO" id="GO:0015418">
    <property type="term" value="F:ABC-type quaternary ammonium compound transporting activity"/>
    <property type="evidence" value="ECO:0007669"/>
    <property type="project" value="UniProtKB-EC"/>
</dbReference>
<dbReference type="InterPro" id="IPR000644">
    <property type="entry name" value="CBS_dom"/>
</dbReference>
<evidence type="ECO:0000256" key="8">
    <source>
        <dbReference type="RuleBase" id="RU369116"/>
    </source>
</evidence>
<dbReference type="SUPFAM" id="SSF54631">
    <property type="entry name" value="CBS-domain pair"/>
    <property type="match status" value="1"/>
</dbReference>
<evidence type="ECO:0000256" key="1">
    <source>
        <dbReference type="ARBA" id="ARBA00005417"/>
    </source>
</evidence>
<evidence type="ECO:0000256" key="3">
    <source>
        <dbReference type="ARBA" id="ARBA00022741"/>
    </source>
</evidence>
<organism evidence="11 12">
    <name type="scientific">Planococcus versutus</name>
    <dbReference type="NCBI Taxonomy" id="1302659"/>
    <lineage>
        <taxon>Bacteria</taxon>
        <taxon>Bacillati</taxon>
        <taxon>Bacillota</taxon>
        <taxon>Bacilli</taxon>
        <taxon>Bacillales</taxon>
        <taxon>Caryophanaceae</taxon>
        <taxon>Planococcus</taxon>
    </lineage>
</organism>
<keyword evidence="5" id="KW-0029">Amino-acid transport</keyword>
<dbReference type="PROSITE" id="PS00211">
    <property type="entry name" value="ABC_TRANSPORTER_1"/>
    <property type="match status" value="1"/>
</dbReference>
<keyword evidence="6 7" id="KW-0129">CBS domain</keyword>
<dbReference type="EC" id="7.6.2.9" evidence="8"/>
<evidence type="ECO:0000256" key="7">
    <source>
        <dbReference type="PROSITE-ProRule" id="PRU00703"/>
    </source>
</evidence>
<dbReference type="PROSITE" id="PS50893">
    <property type="entry name" value="ABC_TRANSPORTER_2"/>
    <property type="match status" value="1"/>
</dbReference>
<reference evidence="11" key="1">
    <citation type="submission" date="2016-10" db="EMBL/GenBank/DDBJ databases">
        <authorList>
            <person name="See-Too W.S."/>
        </authorList>
    </citation>
    <scope>NUCLEOTIDE SEQUENCE</scope>
    <source>
        <strain evidence="11">L10.15</strain>
    </source>
</reference>
<dbReference type="Proteomes" id="UP000053354">
    <property type="component" value="Chromosome"/>
</dbReference>
<dbReference type="EMBL" id="CP016540">
    <property type="protein sequence ID" value="ANU27119.1"/>
    <property type="molecule type" value="Genomic_DNA"/>
</dbReference>
<protein>
    <recommendedName>
        <fullName evidence="8">Quaternary amine transport ATP-binding protein</fullName>
        <ecNumber evidence="8">7.6.2.9</ecNumber>
    </recommendedName>
</protein>
<comment type="catalytic activity">
    <reaction evidence="8">
        <text>a quaternary ammonium(out) + ATP + H2O = a quaternary ammonium(in) + ADP + phosphate + H(+)</text>
        <dbReference type="Rhea" id="RHEA:11036"/>
        <dbReference type="ChEBI" id="CHEBI:15377"/>
        <dbReference type="ChEBI" id="CHEBI:15378"/>
        <dbReference type="ChEBI" id="CHEBI:30616"/>
        <dbReference type="ChEBI" id="CHEBI:35267"/>
        <dbReference type="ChEBI" id="CHEBI:43474"/>
        <dbReference type="ChEBI" id="CHEBI:456216"/>
    </reaction>
</comment>
<dbReference type="FunFam" id="3.40.50.300:FF:000201">
    <property type="entry name" value="Glycine betaine/L-proline ABC transporter ATP-binding protein"/>
    <property type="match status" value="1"/>
</dbReference>
<evidence type="ECO:0000256" key="5">
    <source>
        <dbReference type="ARBA" id="ARBA00022970"/>
    </source>
</evidence>
<dbReference type="GO" id="GO:0006865">
    <property type="term" value="P:amino acid transport"/>
    <property type="evidence" value="ECO:0007669"/>
    <property type="project" value="UniProtKB-UniRule"/>
</dbReference>
<proteinExistence type="inferred from homology"/>
<dbReference type="GO" id="GO:0031460">
    <property type="term" value="P:glycine betaine transport"/>
    <property type="evidence" value="ECO:0007669"/>
    <property type="project" value="InterPro"/>
</dbReference>
<sequence>MSIIKVEGLSKVFGKNSKQALKLLDEGKTKEEILKMTGSAVGVNRASFTVEAGEVFVIMGLSGSGKSTLVRLLNRLIDPTEGKVFIDGENLAAMDKKDLRRVRRTKMSMVFQNFALFPYLTILQNAAYGLEIQGISKVERNEKAKKSLEMVGLGGHINQVPSQLSGGMQQRVGLARALANDPEVMLMDEAFSALDPLIRKEMQDELLDLQESMKKTIIFITHDLDEALRIGDKIALMKDGSIVQVGTPEEILVNPANDYVKKFVQDVDRSKVLTAFNIMKRPETINIDKHGPRVALERMKEEGISSIYVIDSKRNLKGYVTAEDASHALKSETKALETILRTDAPIVTKNTLMNALFEVSHHSPVPITVVEDGKLLGIIVRGAVISALAGESEVNRDDA</sequence>
<dbReference type="Pfam" id="PF00571">
    <property type="entry name" value="CBS"/>
    <property type="match status" value="1"/>
</dbReference>
<dbReference type="GO" id="GO:0006970">
    <property type="term" value="P:response to osmotic stress"/>
    <property type="evidence" value="ECO:0007669"/>
    <property type="project" value="UniProtKB-ARBA"/>
</dbReference>
<evidence type="ECO:0000259" key="10">
    <source>
        <dbReference type="PROSITE" id="PS51371"/>
    </source>
</evidence>
<dbReference type="KEGG" id="pll:I858_008965"/>
<dbReference type="PROSITE" id="PS51371">
    <property type="entry name" value="CBS"/>
    <property type="match status" value="1"/>
</dbReference>
<evidence type="ECO:0000313" key="12">
    <source>
        <dbReference type="Proteomes" id="UP000053354"/>
    </source>
</evidence>
<dbReference type="InterPro" id="IPR003593">
    <property type="entry name" value="AAA+_ATPase"/>
</dbReference>
<keyword evidence="12" id="KW-1185">Reference proteome</keyword>
<dbReference type="GO" id="GO:0005524">
    <property type="term" value="F:ATP binding"/>
    <property type="evidence" value="ECO:0007669"/>
    <property type="project" value="UniProtKB-UniRule"/>
</dbReference>
<keyword evidence="2 8" id="KW-0813">Transport</keyword>
<dbReference type="GO" id="GO:0005886">
    <property type="term" value="C:plasma membrane"/>
    <property type="evidence" value="ECO:0007669"/>
    <property type="project" value="UniProtKB-SubCell"/>
</dbReference>
<keyword evidence="4 8" id="KW-0067">ATP-binding</keyword>
<keyword evidence="8" id="KW-0472">Membrane</keyword>
<name>A0A1B1S1U0_9BACL</name>
<feature type="domain" description="ABC transporter" evidence="9">
    <location>
        <begin position="21"/>
        <end position="264"/>
    </location>
</feature>
<dbReference type="STRING" id="1302659.I858_008965"/>
<comment type="subunit">
    <text evidence="8">The complex is probably composed of two ATP-binding proteins, two transmembrane proteins and a solute-binding protein.</text>
</comment>
<dbReference type="InterPro" id="IPR003439">
    <property type="entry name" value="ABC_transporter-like_ATP-bd"/>
</dbReference>
<dbReference type="InterPro" id="IPR046342">
    <property type="entry name" value="CBS_dom_sf"/>
</dbReference>
<evidence type="ECO:0000259" key="9">
    <source>
        <dbReference type="PROSITE" id="PS50893"/>
    </source>
</evidence>
<dbReference type="SMART" id="SM00382">
    <property type="entry name" value="AAA"/>
    <property type="match status" value="1"/>
</dbReference>
<dbReference type="GO" id="GO:0016887">
    <property type="term" value="F:ATP hydrolysis activity"/>
    <property type="evidence" value="ECO:0007669"/>
    <property type="project" value="UniProtKB-UniRule"/>
</dbReference>
<dbReference type="PANTHER" id="PTHR43869:SF1">
    <property type="entry name" value="GLYCINE BETAINE_PROLINE BETAINE TRANSPORT SYSTEM ATP-BINDING PROTEIN PROV"/>
    <property type="match status" value="1"/>
</dbReference>
<dbReference type="PANTHER" id="PTHR43869">
    <property type="entry name" value="GLYCINE BETAINE/PROLINE BETAINE TRANSPORT SYSTEM ATP-BINDING PROTEIN PROV"/>
    <property type="match status" value="1"/>
</dbReference>
<dbReference type="SUPFAM" id="SSF52540">
    <property type="entry name" value="P-loop containing nucleoside triphosphate hydrolases"/>
    <property type="match status" value="1"/>
</dbReference>
<keyword evidence="8" id="KW-1003">Cell membrane</keyword>
<dbReference type="InterPro" id="IPR005892">
    <property type="entry name" value="Gly-betaine_transp_ATP-bd"/>
</dbReference>
<dbReference type="SMART" id="SM00116">
    <property type="entry name" value="CBS"/>
    <property type="match status" value="2"/>
</dbReference>
<dbReference type="NCBIfam" id="TIGR01186">
    <property type="entry name" value="proV"/>
    <property type="match status" value="1"/>
</dbReference>
<gene>
    <name evidence="11" type="ORF">I858_008965</name>
</gene>
<accession>A0A1B1S1U0</accession>
<comment type="subcellular location">
    <subcellularLocation>
        <location evidence="8">Cell inner membrane</location>
        <topology evidence="8">Peripheral membrane protein</topology>
    </subcellularLocation>
</comment>
<dbReference type="Gene3D" id="3.40.50.300">
    <property type="entry name" value="P-loop containing nucleotide triphosphate hydrolases"/>
    <property type="match status" value="1"/>
</dbReference>
<comment type="similarity">
    <text evidence="1 8">Belongs to the ABC transporter superfamily.</text>
</comment>
<dbReference type="Pfam" id="PF00005">
    <property type="entry name" value="ABC_tran"/>
    <property type="match status" value="1"/>
</dbReference>
<dbReference type="RefSeq" id="WP_049693676.1">
    <property type="nucleotide sequence ID" value="NZ_CP016540.2"/>
</dbReference>
<keyword evidence="8" id="KW-0997">Cell inner membrane</keyword>
<evidence type="ECO:0000256" key="4">
    <source>
        <dbReference type="ARBA" id="ARBA00022840"/>
    </source>
</evidence>
<evidence type="ECO:0000256" key="6">
    <source>
        <dbReference type="ARBA" id="ARBA00023122"/>
    </source>
</evidence>
<dbReference type="AlphaFoldDB" id="A0A1B1S1U0"/>
<dbReference type="InterPro" id="IPR017871">
    <property type="entry name" value="ABC_transporter-like_CS"/>
</dbReference>
<evidence type="ECO:0000256" key="2">
    <source>
        <dbReference type="ARBA" id="ARBA00022448"/>
    </source>
</evidence>
<dbReference type="OrthoDB" id="9802264at2"/>
<dbReference type="Gene3D" id="3.10.580.10">
    <property type="entry name" value="CBS-domain"/>
    <property type="match status" value="1"/>
</dbReference>
<keyword evidence="3 8" id="KW-0547">Nucleotide-binding</keyword>
<dbReference type="InterPro" id="IPR051921">
    <property type="entry name" value="ABC_osmolyte_uptake_ATP-bind"/>
</dbReference>
<dbReference type="InterPro" id="IPR027417">
    <property type="entry name" value="P-loop_NTPase"/>
</dbReference>
<dbReference type="CDD" id="cd03294">
    <property type="entry name" value="ABC_Pro_Gly_Betaine"/>
    <property type="match status" value="1"/>
</dbReference>
<feature type="domain" description="CBS" evidence="10">
    <location>
        <begin position="278"/>
        <end position="336"/>
    </location>
</feature>